<dbReference type="PANTHER" id="PTHR12934:SF11">
    <property type="entry name" value="LARGE RIBOSOMAL SUBUNIT PROTEIN UL15M"/>
    <property type="match status" value="1"/>
</dbReference>
<accession>A0A7S1XLM6</accession>
<organism evidence="7">
    <name type="scientific">Phaeomonas parva</name>
    <dbReference type="NCBI Taxonomy" id="124430"/>
    <lineage>
        <taxon>Eukaryota</taxon>
        <taxon>Sar</taxon>
        <taxon>Stramenopiles</taxon>
        <taxon>Ochrophyta</taxon>
        <taxon>Pinguiophyceae</taxon>
        <taxon>Pinguiochrysidales</taxon>
        <taxon>Pinguiochrysidaceae</taxon>
        <taxon>Phaeomonas</taxon>
    </lineage>
</organism>
<feature type="domain" description="Large ribosomal subunit protein uL15/eL18" evidence="6">
    <location>
        <begin position="142"/>
        <end position="214"/>
    </location>
</feature>
<dbReference type="GO" id="GO:0022625">
    <property type="term" value="C:cytosolic large ribosomal subunit"/>
    <property type="evidence" value="ECO:0007669"/>
    <property type="project" value="TreeGrafter"/>
</dbReference>
<protein>
    <recommendedName>
        <fullName evidence="6">Large ribosomal subunit protein uL15/eL18 domain-containing protein</fullName>
    </recommendedName>
</protein>
<evidence type="ECO:0000256" key="4">
    <source>
        <dbReference type="SAM" id="MobiDB-lite"/>
    </source>
</evidence>
<dbReference type="Pfam" id="PF00828">
    <property type="entry name" value="Ribosomal_L27A"/>
    <property type="match status" value="1"/>
</dbReference>
<dbReference type="InterPro" id="IPR021131">
    <property type="entry name" value="Ribosomal_uL15/eL18"/>
</dbReference>
<comment type="similarity">
    <text evidence="1">Belongs to the universal ribosomal protein uL15 family.</text>
</comment>
<keyword evidence="3" id="KW-0687">Ribonucleoprotein</keyword>
<dbReference type="GO" id="GO:0003735">
    <property type="term" value="F:structural constituent of ribosome"/>
    <property type="evidence" value="ECO:0007669"/>
    <property type="project" value="InterPro"/>
</dbReference>
<proteinExistence type="inferred from homology"/>
<dbReference type="InterPro" id="IPR030878">
    <property type="entry name" value="Ribosomal_uL15"/>
</dbReference>
<gene>
    <name evidence="7" type="ORF">PPAR1163_LOCUS2921</name>
</gene>
<dbReference type="HAMAP" id="MF_01341">
    <property type="entry name" value="Ribosomal_uL15"/>
    <property type="match status" value="1"/>
</dbReference>
<sequence>MYAKALLLALALPLAAPFRMGAFGGQRLAVANMASENTMTMKVFDWKRRENPESAEWHSEPVDVTNIKPAPGATKRRKRVGRGIAAGQGASCGKGMRGQKSRSGESIRRGFEGGQTPLYRRLPKFRGKPLGPGHTREIFSIIKLSDLNKMADGSEVDHAKLVDDKVLTKVNKGRKIFKVLGNGGELTASGLTVKAHAFTKTAKAAIEAKGGKCVLLSKTTQEVLQEA</sequence>
<keyword evidence="2" id="KW-0689">Ribosomal protein</keyword>
<reference evidence="7" key="1">
    <citation type="submission" date="2021-01" db="EMBL/GenBank/DDBJ databases">
        <authorList>
            <person name="Corre E."/>
            <person name="Pelletier E."/>
            <person name="Niang G."/>
            <person name="Scheremetjew M."/>
            <person name="Finn R."/>
            <person name="Kale V."/>
            <person name="Holt S."/>
            <person name="Cochrane G."/>
            <person name="Meng A."/>
            <person name="Brown T."/>
            <person name="Cohen L."/>
        </authorList>
    </citation>
    <scope>NUCLEOTIDE SEQUENCE</scope>
    <source>
        <strain evidence="7">CCMP2877</strain>
    </source>
</reference>
<dbReference type="NCBIfam" id="TIGR01071">
    <property type="entry name" value="rplO_bact"/>
    <property type="match status" value="1"/>
</dbReference>
<name>A0A7S1XLM6_9STRA</name>
<feature type="chain" id="PRO_5030666328" description="Large ribosomal subunit protein uL15/eL18 domain-containing protein" evidence="5">
    <location>
        <begin position="18"/>
        <end position="227"/>
    </location>
</feature>
<dbReference type="EMBL" id="HBGJ01004836">
    <property type="protein sequence ID" value="CAD9244573.1"/>
    <property type="molecule type" value="Transcribed_RNA"/>
</dbReference>
<dbReference type="PANTHER" id="PTHR12934">
    <property type="entry name" value="50S RIBOSOMAL PROTEIN L15"/>
    <property type="match status" value="1"/>
</dbReference>
<keyword evidence="5" id="KW-0732">Signal</keyword>
<feature type="compositionally biased region" description="Gly residues" evidence="4">
    <location>
        <begin position="84"/>
        <end position="96"/>
    </location>
</feature>
<evidence type="ECO:0000256" key="5">
    <source>
        <dbReference type="SAM" id="SignalP"/>
    </source>
</evidence>
<evidence type="ECO:0000313" key="7">
    <source>
        <dbReference type="EMBL" id="CAD9244573.1"/>
    </source>
</evidence>
<dbReference type="AlphaFoldDB" id="A0A7S1XLM6"/>
<dbReference type="SUPFAM" id="SSF52080">
    <property type="entry name" value="Ribosomal proteins L15p and L18e"/>
    <property type="match status" value="1"/>
</dbReference>
<dbReference type="Gene3D" id="3.100.10.10">
    <property type="match status" value="1"/>
</dbReference>
<evidence type="ECO:0000259" key="6">
    <source>
        <dbReference type="Pfam" id="PF00828"/>
    </source>
</evidence>
<evidence type="ECO:0000256" key="3">
    <source>
        <dbReference type="ARBA" id="ARBA00023274"/>
    </source>
</evidence>
<feature type="signal peptide" evidence="5">
    <location>
        <begin position="1"/>
        <end position="17"/>
    </location>
</feature>
<dbReference type="GO" id="GO:0006412">
    <property type="term" value="P:translation"/>
    <property type="evidence" value="ECO:0007669"/>
    <property type="project" value="InterPro"/>
</dbReference>
<evidence type="ECO:0000256" key="1">
    <source>
        <dbReference type="ARBA" id="ARBA00007320"/>
    </source>
</evidence>
<feature type="compositionally biased region" description="Basic and acidic residues" evidence="4">
    <location>
        <begin position="102"/>
        <end position="111"/>
    </location>
</feature>
<dbReference type="InterPro" id="IPR005749">
    <property type="entry name" value="Ribosomal_uL15_bac-type"/>
</dbReference>
<evidence type="ECO:0000256" key="2">
    <source>
        <dbReference type="ARBA" id="ARBA00022980"/>
    </source>
</evidence>
<feature type="region of interest" description="Disordered" evidence="4">
    <location>
        <begin position="64"/>
        <end position="115"/>
    </location>
</feature>
<dbReference type="InterPro" id="IPR036227">
    <property type="entry name" value="Ribosomal_uL15/eL18_sf"/>
</dbReference>